<dbReference type="InterPro" id="IPR038770">
    <property type="entry name" value="Na+/solute_symporter_sf"/>
</dbReference>
<evidence type="ECO:0000256" key="6">
    <source>
        <dbReference type="SAM" id="Phobius"/>
    </source>
</evidence>
<dbReference type="EMBL" id="GECU01000196">
    <property type="protein sequence ID" value="JAT07511.1"/>
    <property type="molecule type" value="Transcribed_RNA"/>
</dbReference>
<accession>A0A1B6K7S8</accession>
<feature type="transmembrane region" description="Helical" evidence="6">
    <location>
        <begin position="205"/>
        <end position="228"/>
    </location>
</feature>
<dbReference type="Pfam" id="PF00999">
    <property type="entry name" value="Na_H_Exchanger"/>
    <property type="match status" value="1"/>
</dbReference>
<feature type="transmembrane region" description="Helical" evidence="6">
    <location>
        <begin position="429"/>
        <end position="451"/>
    </location>
</feature>
<evidence type="ECO:0000256" key="4">
    <source>
        <dbReference type="ARBA" id="ARBA00022989"/>
    </source>
</evidence>
<keyword evidence="4 6" id="KW-1133">Transmembrane helix</keyword>
<feature type="transmembrane region" description="Helical" evidence="6">
    <location>
        <begin position="364"/>
        <end position="385"/>
    </location>
</feature>
<feature type="transmembrane region" description="Helical" evidence="6">
    <location>
        <begin position="68"/>
        <end position="87"/>
    </location>
</feature>
<protein>
    <recommendedName>
        <fullName evidence="7">Cation/H+ exchanger transmembrane domain-containing protein</fullName>
    </recommendedName>
</protein>
<feature type="transmembrane region" description="Helical" evidence="6">
    <location>
        <begin position="171"/>
        <end position="199"/>
    </location>
</feature>
<evidence type="ECO:0000259" key="7">
    <source>
        <dbReference type="Pfam" id="PF00999"/>
    </source>
</evidence>
<comment type="similarity">
    <text evidence="2">Belongs to the monovalent cation:proton antiporter 1 (CPA1) transporter (TC 2.A.36) family.</text>
</comment>
<keyword evidence="3 6" id="KW-0812">Transmembrane</keyword>
<dbReference type="PANTHER" id="PTHR31102">
    <property type="match status" value="1"/>
</dbReference>
<evidence type="ECO:0000313" key="8">
    <source>
        <dbReference type="EMBL" id="JAT07511.1"/>
    </source>
</evidence>
<dbReference type="GO" id="GO:0016020">
    <property type="term" value="C:membrane"/>
    <property type="evidence" value="ECO:0007669"/>
    <property type="project" value="UniProtKB-SubCell"/>
</dbReference>
<name>A0A1B6K7S8_9HEMI</name>
<gene>
    <name evidence="8" type="ORF">g.18470</name>
</gene>
<reference evidence="8" key="1">
    <citation type="submission" date="2015-11" db="EMBL/GenBank/DDBJ databases">
        <title>De novo transcriptome assembly of four potential Pierce s Disease insect vectors from Arizona vineyards.</title>
        <authorList>
            <person name="Tassone E.E."/>
        </authorList>
    </citation>
    <scope>NUCLEOTIDE SEQUENCE</scope>
</reference>
<evidence type="ECO:0000256" key="2">
    <source>
        <dbReference type="ARBA" id="ARBA00007367"/>
    </source>
</evidence>
<dbReference type="InterPro" id="IPR051843">
    <property type="entry name" value="CPA1_transporter"/>
</dbReference>
<organism evidence="8">
    <name type="scientific">Homalodisca liturata</name>
    <dbReference type="NCBI Taxonomy" id="320908"/>
    <lineage>
        <taxon>Eukaryota</taxon>
        <taxon>Metazoa</taxon>
        <taxon>Ecdysozoa</taxon>
        <taxon>Arthropoda</taxon>
        <taxon>Hexapoda</taxon>
        <taxon>Insecta</taxon>
        <taxon>Pterygota</taxon>
        <taxon>Neoptera</taxon>
        <taxon>Paraneoptera</taxon>
        <taxon>Hemiptera</taxon>
        <taxon>Auchenorrhyncha</taxon>
        <taxon>Membracoidea</taxon>
        <taxon>Cicadellidae</taxon>
        <taxon>Cicadellinae</taxon>
        <taxon>Proconiini</taxon>
        <taxon>Homalodisca</taxon>
    </lineage>
</organism>
<feature type="transmembrane region" description="Helical" evidence="6">
    <location>
        <begin position="99"/>
        <end position="118"/>
    </location>
</feature>
<feature type="transmembrane region" description="Helical" evidence="6">
    <location>
        <begin position="284"/>
        <end position="303"/>
    </location>
</feature>
<feature type="transmembrane region" description="Helical" evidence="6">
    <location>
        <begin position="310"/>
        <end position="329"/>
    </location>
</feature>
<evidence type="ECO:0000256" key="1">
    <source>
        <dbReference type="ARBA" id="ARBA00004141"/>
    </source>
</evidence>
<dbReference type="InterPro" id="IPR006153">
    <property type="entry name" value="Cation/H_exchanger_TM"/>
</dbReference>
<feature type="transmembrane region" description="Helical" evidence="6">
    <location>
        <begin position="397"/>
        <end position="422"/>
    </location>
</feature>
<feature type="transmembrane region" description="Helical" evidence="6">
    <location>
        <begin position="124"/>
        <end position="150"/>
    </location>
</feature>
<dbReference type="GO" id="GO:1902600">
    <property type="term" value="P:proton transmembrane transport"/>
    <property type="evidence" value="ECO:0007669"/>
    <property type="project" value="InterPro"/>
</dbReference>
<dbReference type="Gene3D" id="1.20.1530.20">
    <property type="match status" value="1"/>
</dbReference>
<dbReference type="PANTHER" id="PTHR31102:SF1">
    <property type="entry name" value="CATION_H+ EXCHANGER DOMAIN-CONTAINING PROTEIN"/>
    <property type="match status" value="1"/>
</dbReference>
<comment type="subcellular location">
    <subcellularLocation>
        <location evidence="1">Membrane</location>
        <topology evidence="1">Multi-pass membrane protein</topology>
    </subcellularLocation>
</comment>
<feature type="domain" description="Cation/H+ exchanger transmembrane" evidence="7">
    <location>
        <begin position="106"/>
        <end position="483"/>
    </location>
</feature>
<keyword evidence="5 6" id="KW-0472">Membrane</keyword>
<evidence type="ECO:0000256" key="3">
    <source>
        <dbReference type="ARBA" id="ARBA00022692"/>
    </source>
</evidence>
<dbReference type="GO" id="GO:0015297">
    <property type="term" value="F:antiporter activity"/>
    <property type="evidence" value="ECO:0007669"/>
    <property type="project" value="InterPro"/>
</dbReference>
<evidence type="ECO:0000256" key="5">
    <source>
        <dbReference type="ARBA" id="ARBA00023136"/>
    </source>
</evidence>
<sequence>MEQISEVKPASPSEPLLAKNKDVRADIIRPRGVVRIEPVRENKSKLKLAAEWVQEQLWDRPHSCWQDYLTLLVLTLVMWLLLVILFGDQVTPSGDMFRMLVLILCAAVAAPLTALLRLPPLLGMLIAGIILRTVGFYHVSGIYLTIVTNLRQTAMTVILIKAGLGLDPATLIKLSLVVVRLGMCPCTIEAITIALIAVFLLGWPWLWALVLGFLLCAISPAVVVPTLLDLKERGYGEDKGIPTLVLAACSLDDITAISMFSLFLGMIFSTGDLTHQILQGPTDILVGLVSGILWGIVSGSLPHRDDDLAVWKRSAMVGIGGLCAILGAPKAGFPSAGPLACVTIAFVASVCWKTQGPMSNKTQVADVFSILWRILEPMLYAFIGAEIDLTILDLHTVTWGAAVITGALLVRLVVCWVVLLGAGLNWKEIFFVGLAWLPKATVQAALAPLPLTMVQAQNPVPASDLDMASQILTVAVLSILITSPLGAIGTTIGGPRLLKQSGMAST</sequence>
<proteinExistence type="inferred from homology"/>
<feature type="transmembrane region" description="Helical" evidence="6">
    <location>
        <begin position="471"/>
        <end position="493"/>
    </location>
</feature>
<dbReference type="AlphaFoldDB" id="A0A1B6K7S8"/>